<dbReference type="GO" id="GO:0005576">
    <property type="term" value="C:extracellular region"/>
    <property type="evidence" value="ECO:0007669"/>
    <property type="project" value="UniProtKB-SubCell"/>
</dbReference>
<dbReference type="InterPro" id="IPR001254">
    <property type="entry name" value="Trypsin_dom"/>
</dbReference>
<gene>
    <name evidence="6" type="ORF">GHT06_019206</name>
</gene>
<name>A0AAD5PSV7_9CRUS</name>
<keyword evidence="3" id="KW-1015">Disulfide bond</keyword>
<dbReference type="Pfam" id="PF00089">
    <property type="entry name" value="Trypsin"/>
    <property type="match status" value="1"/>
</dbReference>
<dbReference type="SMART" id="SM00020">
    <property type="entry name" value="Tryp_SPc"/>
    <property type="match status" value="1"/>
</dbReference>
<evidence type="ECO:0000313" key="6">
    <source>
        <dbReference type="EMBL" id="KAI9553935.1"/>
    </source>
</evidence>
<dbReference type="PROSITE" id="PS00135">
    <property type="entry name" value="TRYPSIN_SER"/>
    <property type="match status" value="1"/>
</dbReference>
<dbReference type="PRINTS" id="PR00722">
    <property type="entry name" value="CHYMOTRYPSIN"/>
</dbReference>
<accession>A0AAD5PSV7</accession>
<evidence type="ECO:0000259" key="5">
    <source>
        <dbReference type="PROSITE" id="PS50240"/>
    </source>
</evidence>
<dbReference type="PROSITE" id="PS50240">
    <property type="entry name" value="TRYPSIN_DOM"/>
    <property type="match status" value="1"/>
</dbReference>
<dbReference type="Proteomes" id="UP000820818">
    <property type="component" value="Linkage Group LG8"/>
</dbReference>
<sequence length="545" mass="60058">MKLLARFKYEAMKNVKFCNKRCFFDPRIFWSRTVPTFADEIPDRVVRSAVYDNEETEAVYQYPPPDQPALPRQPSNTWLEGRSCLTIDGTLGTCGSIQDCYPNIRLHGSSVAAKWITNAQGSCSYSKTNGKQFYGLCCARQTTTTNTTLAISEIPVVDVDPITGLPVDTFPWWIDNPYPFIPLSTTTPNSTTTLAVSEIPVVDIDPNTGLPVDNFPWWEWEYKPFTYVPTTTPQPTTTTTNVLYSNLSSICGTDGVPNVPVDPLTGQPDITFPWWLCFPYWQQTTTTGPTTTTAMESPDLLVAILNNGKQFCGGSLIDPIHILTAAHCVAHLSSWDIPRLEVVLGMHVLKPSIDPEALRKKVKRVTRHRGFDSYTLYNDIAIITLMSPVTYGPTISPICLPTKMFSTTYAGKEAVVVGWGSLKEDGIQPNVLQQVTVRIKTNAQCKKDYGTDAPGGIANHMLCAGTAGKDACSGDSGGPLVMQAARGAPWVQAGIVSWGIGCGEAQYPGVYTRTASFMNWIRTNAKFGDEEVKRAFVIQPWSKLF</sequence>
<comment type="subcellular location">
    <subcellularLocation>
        <location evidence="1">Secreted</location>
    </subcellularLocation>
</comment>
<dbReference type="CDD" id="cd00190">
    <property type="entry name" value="Tryp_SPc"/>
    <property type="match status" value="1"/>
</dbReference>
<keyword evidence="2" id="KW-0964">Secreted</keyword>
<dbReference type="InterPro" id="IPR001314">
    <property type="entry name" value="Peptidase_S1A"/>
</dbReference>
<dbReference type="SUPFAM" id="SSF50494">
    <property type="entry name" value="Trypsin-like serine proteases"/>
    <property type="match status" value="1"/>
</dbReference>
<keyword evidence="4" id="KW-0720">Serine protease</keyword>
<evidence type="ECO:0000313" key="7">
    <source>
        <dbReference type="Proteomes" id="UP000820818"/>
    </source>
</evidence>
<dbReference type="InterPro" id="IPR033116">
    <property type="entry name" value="TRYPSIN_SER"/>
</dbReference>
<dbReference type="GO" id="GO:0006508">
    <property type="term" value="P:proteolysis"/>
    <property type="evidence" value="ECO:0007669"/>
    <property type="project" value="UniProtKB-KW"/>
</dbReference>
<dbReference type="InterPro" id="IPR009003">
    <property type="entry name" value="Peptidase_S1_PA"/>
</dbReference>
<dbReference type="GO" id="GO:0004252">
    <property type="term" value="F:serine-type endopeptidase activity"/>
    <property type="evidence" value="ECO:0007669"/>
    <property type="project" value="InterPro"/>
</dbReference>
<reference evidence="6 7" key="1">
    <citation type="submission" date="2022-05" db="EMBL/GenBank/DDBJ databases">
        <title>A multi-omics perspective on studying reproductive biology in Daphnia sinensis.</title>
        <authorList>
            <person name="Jia J."/>
        </authorList>
    </citation>
    <scope>NUCLEOTIDE SEQUENCE [LARGE SCALE GENOMIC DNA]</scope>
    <source>
        <strain evidence="6 7">WSL</strain>
    </source>
</reference>
<dbReference type="FunFam" id="2.40.10.10:FF:000038">
    <property type="entry name" value="Serine protease"/>
    <property type="match status" value="1"/>
</dbReference>
<dbReference type="EMBL" id="WJBH02000008">
    <property type="protein sequence ID" value="KAI9553935.1"/>
    <property type="molecule type" value="Genomic_DNA"/>
</dbReference>
<dbReference type="PROSITE" id="PS00134">
    <property type="entry name" value="TRYPSIN_HIS"/>
    <property type="match status" value="1"/>
</dbReference>
<dbReference type="PANTHER" id="PTHR24252:SF7">
    <property type="entry name" value="HYALIN"/>
    <property type="match status" value="1"/>
</dbReference>
<keyword evidence="7" id="KW-1185">Reference proteome</keyword>
<organism evidence="6 7">
    <name type="scientific">Daphnia sinensis</name>
    <dbReference type="NCBI Taxonomy" id="1820382"/>
    <lineage>
        <taxon>Eukaryota</taxon>
        <taxon>Metazoa</taxon>
        <taxon>Ecdysozoa</taxon>
        <taxon>Arthropoda</taxon>
        <taxon>Crustacea</taxon>
        <taxon>Branchiopoda</taxon>
        <taxon>Diplostraca</taxon>
        <taxon>Cladocera</taxon>
        <taxon>Anomopoda</taxon>
        <taxon>Daphniidae</taxon>
        <taxon>Daphnia</taxon>
        <taxon>Daphnia similis group</taxon>
    </lineage>
</organism>
<dbReference type="Gene3D" id="2.40.10.10">
    <property type="entry name" value="Trypsin-like serine proteases"/>
    <property type="match status" value="2"/>
</dbReference>
<evidence type="ECO:0000256" key="2">
    <source>
        <dbReference type="ARBA" id="ARBA00022525"/>
    </source>
</evidence>
<keyword evidence="4" id="KW-0378">Hydrolase</keyword>
<proteinExistence type="predicted"/>
<dbReference type="PANTHER" id="PTHR24252">
    <property type="entry name" value="ACROSIN-RELATED"/>
    <property type="match status" value="1"/>
</dbReference>
<feature type="domain" description="Peptidase S1" evidence="5">
    <location>
        <begin position="286"/>
        <end position="526"/>
    </location>
</feature>
<dbReference type="InterPro" id="IPR018114">
    <property type="entry name" value="TRYPSIN_HIS"/>
</dbReference>
<evidence type="ECO:0000256" key="4">
    <source>
        <dbReference type="RuleBase" id="RU363034"/>
    </source>
</evidence>
<dbReference type="AlphaFoldDB" id="A0AAD5PSV7"/>
<evidence type="ECO:0000256" key="1">
    <source>
        <dbReference type="ARBA" id="ARBA00004613"/>
    </source>
</evidence>
<evidence type="ECO:0000256" key="3">
    <source>
        <dbReference type="ARBA" id="ARBA00023157"/>
    </source>
</evidence>
<protein>
    <recommendedName>
        <fullName evidence="5">Peptidase S1 domain-containing protein</fullName>
    </recommendedName>
</protein>
<keyword evidence="4" id="KW-0645">Protease</keyword>
<comment type="caution">
    <text evidence="6">The sequence shown here is derived from an EMBL/GenBank/DDBJ whole genome shotgun (WGS) entry which is preliminary data.</text>
</comment>
<dbReference type="InterPro" id="IPR043504">
    <property type="entry name" value="Peptidase_S1_PA_chymotrypsin"/>
</dbReference>